<dbReference type="OrthoDB" id="2326088at2"/>
<comment type="caution">
    <text evidence="1">The sequence shown here is derived from an EMBL/GenBank/DDBJ whole genome shotgun (WGS) entry which is preliminary data.</text>
</comment>
<dbReference type="RefSeq" id="WP_121127485.1">
    <property type="nucleotide sequence ID" value="NZ_RBWS01000040.1"/>
</dbReference>
<proteinExistence type="predicted"/>
<dbReference type="AlphaFoldDB" id="A0A420VPK5"/>
<dbReference type="Proteomes" id="UP000282423">
    <property type="component" value="Unassembled WGS sequence"/>
</dbReference>
<organism evidence="1 2">
    <name type="scientific">Sphingobacterium puteale</name>
    <dbReference type="NCBI Taxonomy" id="2420510"/>
    <lineage>
        <taxon>Bacteria</taxon>
        <taxon>Pseudomonadati</taxon>
        <taxon>Bacteroidota</taxon>
        <taxon>Sphingobacteriia</taxon>
        <taxon>Sphingobacteriales</taxon>
        <taxon>Sphingobacteriaceae</taxon>
        <taxon>Sphingobacterium</taxon>
    </lineage>
</organism>
<name>A0A420VPK5_9SPHI</name>
<dbReference type="InterPro" id="IPR009097">
    <property type="entry name" value="Cyclic_Pdiesterase"/>
</dbReference>
<sequence>MELMQLYDNMFNQSIGQISRGDIEIDRQIDDDSDRRRGLTLLIRPNDEIKARVEAFQDELIKIDGGQYYQPPSDQHVTALSIISCYEGFDLNEIQIRDYEDIISQSLNDIPSTMLKFKGITASREAVLIQGFPMGEGLKILRDRLRSNFRSSDLQQSIDSRYRLATAHMTSVRFRRELRSPAKFSGILQDYRAADFGVMNIKSLELVYNDWYQNSNIVKTLRRFTI</sequence>
<dbReference type="SUPFAM" id="SSF55144">
    <property type="entry name" value="LigT-like"/>
    <property type="match status" value="1"/>
</dbReference>
<reference evidence="1 2" key="1">
    <citation type="submission" date="2018-10" db="EMBL/GenBank/DDBJ databases">
        <title>Sphingobacterium sp. M05W1-28.</title>
        <authorList>
            <person name="Cai H."/>
        </authorList>
    </citation>
    <scope>NUCLEOTIDE SEQUENCE [LARGE SCALE GENOMIC DNA]</scope>
    <source>
        <strain evidence="1 2">M05W1-28</strain>
    </source>
</reference>
<evidence type="ECO:0000313" key="2">
    <source>
        <dbReference type="Proteomes" id="UP000282423"/>
    </source>
</evidence>
<protein>
    <submittedName>
        <fullName evidence="1">Mutarotase</fullName>
    </submittedName>
</protein>
<gene>
    <name evidence="1" type="ORF">D7322_28145</name>
</gene>
<keyword evidence="2" id="KW-1185">Reference proteome</keyword>
<accession>A0A420VPK5</accession>
<evidence type="ECO:0000313" key="1">
    <source>
        <dbReference type="EMBL" id="RKO68270.1"/>
    </source>
</evidence>
<dbReference type="EMBL" id="RBWS01000040">
    <property type="protein sequence ID" value="RKO68270.1"/>
    <property type="molecule type" value="Genomic_DNA"/>
</dbReference>
<dbReference type="Gene3D" id="3.90.1140.10">
    <property type="entry name" value="Cyclic phosphodiesterase"/>
    <property type="match status" value="1"/>
</dbReference>